<feature type="transmembrane region" description="Helical" evidence="14">
    <location>
        <begin position="6"/>
        <end position="27"/>
    </location>
</feature>
<evidence type="ECO:0000313" key="15">
    <source>
        <dbReference type="EMBL" id="OAV59875.1"/>
    </source>
</evidence>
<evidence type="ECO:0000313" key="16">
    <source>
        <dbReference type="Proteomes" id="UP000078292"/>
    </source>
</evidence>
<comment type="similarity">
    <text evidence="2 13">Belongs to the sodium:solute symporter (SSF) (TC 2.A.21) family.</text>
</comment>
<gene>
    <name evidence="15" type="ORF">A6F49_14050</name>
</gene>
<evidence type="ECO:0000256" key="9">
    <source>
        <dbReference type="ARBA" id="ARBA00023065"/>
    </source>
</evidence>
<keyword evidence="11 14" id="KW-0739">Sodium transport</keyword>
<proteinExistence type="inferred from homology"/>
<accession>A0A1B7LXH4</accession>
<keyword evidence="9 14" id="KW-0406">Ion transport</keyword>
<name>A0A1B7LXH4_9MICC</name>
<evidence type="ECO:0000256" key="14">
    <source>
        <dbReference type="RuleBase" id="RU366012"/>
    </source>
</evidence>
<dbReference type="GO" id="GO:0031402">
    <property type="term" value="F:sodium ion binding"/>
    <property type="evidence" value="ECO:0007669"/>
    <property type="project" value="UniProtKB-UniRule"/>
</dbReference>
<sequence length="502" mass="54042">MSEEHAFQLAAIVVYLIGMLVIGYYAYRRTKTGRDFLLAGRDLSPRVAALSAGASDMSGWLLMGLPGALYATGLIEAWIAIGLTLGTWLNWMIVAPRLRVYSEITSDSITMPAFFEFRFRDRTRLIRSVSAIIILVFFVFYVASMMVASGAFFESAFGWNYMTGVLVVGGVTLTYTAFGGFLGASLTDVAQGLLMMAALVSVPIIATIQLGGPGRVVSLIDEADIQVGLDHLSFTGGGLSWASMLVIISGLAWGLGYFGQPHILARFFAIRSHSDVKTARRIGTGWVILCMGGAVLTGLIGVAWFHEAGQPLDNPETVFLLLSQTLFHPFVAGLVLAAVIASIMSTMSSQLLVSASALVEDIYGLFKHDPGEKQQLWLGRLAVVVVTIIAILIAQDPDSTVLDLVGFAWAGFGAAFGPMILMSLYWKRVTAMGALAGMIAGAAVSYIWGTVPAIKETIDLYEIIPGVIAHFVIAIIVSRLTKKPDPEVAEEFEQMRETVSSK</sequence>
<dbReference type="GO" id="GO:0005298">
    <property type="term" value="F:proline:sodium symporter activity"/>
    <property type="evidence" value="ECO:0007669"/>
    <property type="project" value="UniProtKB-UniRule"/>
</dbReference>
<keyword evidence="4 14" id="KW-1003">Cell membrane</keyword>
<dbReference type="InterPro" id="IPR001734">
    <property type="entry name" value="Na/solute_symporter"/>
</dbReference>
<dbReference type="InterPro" id="IPR018212">
    <property type="entry name" value="Na/solute_symporter_CS"/>
</dbReference>
<feature type="transmembrane region" description="Helical" evidence="14">
    <location>
        <begin position="239"/>
        <end position="258"/>
    </location>
</feature>
<dbReference type="Proteomes" id="UP000078292">
    <property type="component" value="Unassembled WGS sequence"/>
</dbReference>
<dbReference type="EMBL" id="LXEY01000021">
    <property type="protein sequence ID" value="OAV59875.1"/>
    <property type="molecule type" value="Genomic_DNA"/>
</dbReference>
<feature type="transmembrane region" description="Helical" evidence="14">
    <location>
        <begin position="77"/>
        <end position="94"/>
    </location>
</feature>
<evidence type="ECO:0000256" key="2">
    <source>
        <dbReference type="ARBA" id="ARBA00006434"/>
    </source>
</evidence>
<evidence type="ECO:0000256" key="10">
    <source>
        <dbReference type="ARBA" id="ARBA00023136"/>
    </source>
</evidence>
<evidence type="ECO:0000256" key="12">
    <source>
        <dbReference type="ARBA" id="ARBA00033708"/>
    </source>
</evidence>
<feature type="transmembrane region" description="Helical" evidence="14">
    <location>
        <begin position="159"/>
        <end position="181"/>
    </location>
</feature>
<feature type="transmembrane region" description="Helical" evidence="14">
    <location>
        <begin position="460"/>
        <end position="477"/>
    </location>
</feature>
<keyword evidence="6 14" id="KW-0769">Symport</keyword>
<dbReference type="PANTHER" id="PTHR48086:SF3">
    <property type="entry name" value="SODIUM_PROLINE SYMPORTER"/>
    <property type="match status" value="1"/>
</dbReference>
<dbReference type="InterPro" id="IPR050277">
    <property type="entry name" value="Sodium:Solute_Symporter"/>
</dbReference>
<evidence type="ECO:0000256" key="1">
    <source>
        <dbReference type="ARBA" id="ARBA00004651"/>
    </source>
</evidence>
<dbReference type="InterPro" id="IPR038377">
    <property type="entry name" value="Na/Glc_symporter_sf"/>
</dbReference>
<comment type="caution">
    <text evidence="15">The sequence shown here is derived from an EMBL/GenBank/DDBJ whole genome shotgun (WGS) entry which is preliminary data.</text>
</comment>
<protein>
    <recommendedName>
        <fullName evidence="14">Sodium/proline symporter</fullName>
    </recommendedName>
    <alternativeName>
        <fullName evidence="14">Proline permease</fullName>
    </alternativeName>
</protein>
<dbReference type="STRING" id="1837282.A6F49_14050"/>
<evidence type="ECO:0000256" key="4">
    <source>
        <dbReference type="ARBA" id="ARBA00022475"/>
    </source>
</evidence>
<comment type="function">
    <text evidence="14">Catalyzes the sodium-dependent uptake of extracellular L-proline.</text>
</comment>
<evidence type="ECO:0000256" key="11">
    <source>
        <dbReference type="ARBA" id="ARBA00023201"/>
    </source>
</evidence>
<feature type="transmembrane region" description="Helical" evidence="14">
    <location>
        <begin position="47"/>
        <end position="71"/>
    </location>
</feature>
<dbReference type="GO" id="GO:0005886">
    <property type="term" value="C:plasma membrane"/>
    <property type="evidence" value="ECO:0007669"/>
    <property type="project" value="UniProtKB-SubCell"/>
</dbReference>
<comment type="subcellular location">
    <subcellularLocation>
        <location evidence="1 14">Cell membrane</location>
        <topology evidence="1 14">Multi-pass membrane protein</topology>
    </subcellularLocation>
</comment>
<evidence type="ECO:0000256" key="13">
    <source>
        <dbReference type="RuleBase" id="RU362091"/>
    </source>
</evidence>
<keyword evidence="3 14" id="KW-0813">Transport</keyword>
<feature type="transmembrane region" description="Helical" evidence="14">
    <location>
        <begin position="433"/>
        <end position="454"/>
    </location>
</feature>
<reference evidence="15 16" key="1">
    <citation type="submission" date="2016-04" db="EMBL/GenBank/DDBJ databases">
        <title>First whole genome shotgun sequence of the bacterium Enteractinococcus sp. strain UASWS1574.</title>
        <authorList>
            <person name="Crovadore J."/>
            <person name="Chablais R."/>
            <person name="Lefort F."/>
        </authorList>
    </citation>
    <scope>NUCLEOTIDE SEQUENCE [LARGE SCALE GENOMIC DNA]</scope>
    <source>
        <strain evidence="15 16">UASWS1574</strain>
    </source>
</reference>
<dbReference type="PROSITE" id="PS50283">
    <property type="entry name" value="NA_SOLUT_SYMP_3"/>
    <property type="match status" value="1"/>
</dbReference>
<dbReference type="PANTHER" id="PTHR48086">
    <property type="entry name" value="SODIUM/PROLINE SYMPORTER-RELATED"/>
    <property type="match status" value="1"/>
</dbReference>
<keyword evidence="7 14" id="KW-1133">Transmembrane helix</keyword>
<dbReference type="OrthoDB" id="9789704at2"/>
<feature type="transmembrane region" description="Helical" evidence="14">
    <location>
        <begin position="128"/>
        <end position="153"/>
    </location>
</feature>
<dbReference type="GO" id="GO:0015824">
    <property type="term" value="P:proline transport"/>
    <property type="evidence" value="ECO:0007669"/>
    <property type="project" value="UniProtKB-UniRule"/>
</dbReference>
<feature type="transmembrane region" description="Helical" evidence="14">
    <location>
        <begin position="377"/>
        <end position="394"/>
    </location>
</feature>
<keyword evidence="10 14" id="KW-0472">Membrane</keyword>
<feature type="transmembrane region" description="Helical" evidence="14">
    <location>
        <begin position="406"/>
        <end position="426"/>
    </location>
</feature>
<feature type="transmembrane region" description="Helical" evidence="14">
    <location>
        <begin position="286"/>
        <end position="306"/>
    </location>
</feature>
<dbReference type="GO" id="GO:0015193">
    <property type="term" value="F:L-proline transmembrane transporter activity"/>
    <property type="evidence" value="ECO:0007669"/>
    <property type="project" value="TreeGrafter"/>
</dbReference>
<evidence type="ECO:0000256" key="3">
    <source>
        <dbReference type="ARBA" id="ARBA00022448"/>
    </source>
</evidence>
<dbReference type="Gene3D" id="1.20.1730.10">
    <property type="entry name" value="Sodium/glucose cotransporter"/>
    <property type="match status" value="1"/>
</dbReference>
<keyword evidence="5 14" id="KW-0812">Transmembrane</keyword>
<dbReference type="NCBIfam" id="TIGR02121">
    <property type="entry name" value="Na_Pro_sym"/>
    <property type="match status" value="1"/>
</dbReference>
<dbReference type="RefSeq" id="WP_043058367.1">
    <property type="nucleotide sequence ID" value="NZ_LXEY01000021.1"/>
</dbReference>
<dbReference type="NCBIfam" id="TIGR00813">
    <property type="entry name" value="sss"/>
    <property type="match status" value="1"/>
</dbReference>
<organism evidence="15 16">
    <name type="scientific">Enteractinococcus helveticum</name>
    <dbReference type="NCBI Taxonomy" id="1837282"/>
    <lineage>
        <taxon>Bacteria</taxon>
        <taxon>Bacillati</taxon>
        <taxon>Actinomycetota</taxon>
        <taxon>Actinomycetes</taxon>
        <taxon>Micrococcales</taxon>
        <taxon>Micrococcaceae</taxon>
    </lineage>
</organism>
<keyword evidence="14" id="KW-0029">Amino-acid transport</keyword>
<evidence type="ECO:0000256" key="6">
    <source>
        <dbReference type="ARBA" id="ARBA00022847"/>
    </source>
</evidence>
<evidence type="ECO:0000256" key="7">
    <source>
        <dbReference type="ARBA" id="ARBA00022989"/>
    </source>
</evidence>
<evidence type="ECO:0000256" key="8">
    <source>
        <dbReference type="ARBA" id="ARBA00023053"/>
    </source>
</evidence>
<feature type="transmembrane region" description="Helical" evidence="14">
    <location>
        <begin position="193"/>
        <end position="212"/>
    </location>
</feature>
<dbReference type="InterPro" id="IPR011851">
    <property type="entry name" value="Na/Pro_symporter"/>
</dbReference>
<keyword evidence="16" id="KW-1185">Reference proteome</keyword>
<comment type="catalytic activity">
    <reaction evidence="12">
        <text>L-proline(in) + Na(+)(in) = L-proline(out) + Na(+)(out)</text>
        <dbReference type="Rhea" id="RHEA:28967"/>
        <dbReference type="ChEBI" id="CHEBI:29101"/>
        <dbReference type="ChEBI" id="CHEBI:60039"/>
    </reaction>
</comment>
<dbReference type="AlphaFoldDB" id="A0A1B7LXH4"/>
<feature type="transmembrane region" description="Helical" evidence="14">
    <location>
        <begin position="326"/>
        <end position="344"/>
    </location>
</feature>
<dbReference type="CDD" id="cd11475">
    <property type="entry name" value="SLC5sbd_PutP"/>
    <property type="match status" value="1"/>
</dbReference>
<dbReference type="PROSITE" id="PS00457">
    <property type="entry name" value="NA_SOLUT_SYMP_2"/>
    <property type="match status" value="1"/>
</dbReference>
<keyword evidence="8 14" id="KW-0915">Sodium</keyword>
<evidence type="ECO:0000256" key="5">
    <source>
        <dbReference type="ARBA" id="ARBA00022692"/>
    </source>
</evidence>
<dbReference type="Pfam" id="PF00474">
    <property type="entry name" value="SSF"/>
    <property type="match status" value="1"/>
</dbReference>